<keyword evidence="1" id="KW-1133">Transmembrane helix</keyword>
<dbReference type="Proteomes" id="UP000017090">
    <property type="component" value="Unassembled WGS sequence"/>
</dbReference>
<dbReference type="OrthoDB" id="86868at2"/>
<dbReference type="EMBL" id="AWXA01000014">
    <property type="protein sequence ID" value="ERT60822.1"/>
    <property type="molecule type" value="Genomic_DNA"/>
</dbReference>
<dbReference type="InterPro" id="IPR032479">
    <property type="entry name" value="DUF5058"/>
</dbReference>
<feature type="transmembrane region" description="Helical" evidence="1">
    <location>
        <begin position="12"/>
        <end position="33"/>
    </location>
</feature>
<protein>
    <submittedName>
        <fullName evidence="2">Putative membrane protein</fullName>
    </submittedName>
</protein>
<gene>
    <name evidence="2" type="ORF">HMPREF1250_0226</name>
</gene>
<organism evidence="2 3">
    <name type="scientific">Megasphaera vaginalis</name>
    <name type="common">ex Srinivasan et al. 2021</name>
    <dbReference type="NCBI Taxonomy" id="1111454"/>
    <lineage>
        <taxon>Bacteria</taxon>
        <taxon>Bacillati</taxon>
        <taxon>Bacillota</taxon>
        <taxon>Negativicutes</taxon>
        <taxon>Veillonellales</taxon>
        <taxon>Veillonellaceae</taxon>
        <taxon>Megasphaera</taxon>
    </lineage>
</organism>
<name>U7UMZ6_9FIRM</name>
<feature type="transmembrane region" description="Helical" evidence="1">
    <location>
        <begin position="120"/>
        <end position="144"/>
    </location>
</feature>
<feature type="transmembrane region" description="Helical" evidence="1">
    <location>
        <begin position="54"/>
        <end position="78"/>
    </location>
</feature>
<dbReference type="RefSeq" id="WP_023053244.1">
    <property type="nucleotide sequence ID" value="NZ_AWXA01000014.1"/>
</dbReference>
<evidence type="ECO:0000313" key="2">
    <source>
        <dbReference type="EMBL" id="ERT60822.1"/>
    </source>
</evidence>
<feature type="transmembrane region" description="Helical" evidence="1">
    <location>
        <begin position="188"/>
        <end position="206"/>
    </location>
</feature>
<feature type="transmembrane region" description="Helical" evidence="1">
    <location>
        <begin position="212"/>
        <end position="232"/>
    </location>
</feature>
<dbReference type="PATRIC" id="fig|1111454.3.peg.737"/>
<keyword evidence="1" id="KW-0472">Membrane</keyword>
<reference evidence="2 3" key="1">
    <citation type="submission" date="2013-09" db="EMBL/GenBank/DDBJ databases">
        <authorList>
            <person name="Durkin A.S."/>
            <person name="Haft D.R."/>
            <person name="McCorrison J."/>
            <person name="Torralba M."/>
            <person name="Gillis M."/>
            <person name="Haft D.H."/>
            <person name="Methe B."/>
            <person name="Sutton G."/>
            <person name="Nelson K.E."/>
        </authorList>
    </citation>
    <scope>NUCLEOTIDE SEQUENCE [LARGE SCALE GENOMIC DNA]</scope>
    <source>
        <strain evidence="2 3">BV3C16-1</strain>
    </source>
</reference>
<proteinExistence type="predicted"/>
<keyword evidence="3" id="KW-1185">Reference proteome</keyword>
<feature type="transmembrane region" description="Helical" evidence="1">
    <location>
        <begin position="159"/>
        <end position="176"/>
    </location>
</feature>
<comment type="caution">
    <text evidence="2">The sequence shown here is derived from an EMBL/GenBank/DDBJ whole genome shotgun (WGS) entry which is preliminary data.</text>
</comment>
<evidence type="ECO:0000256" key="1">
    <source>
        <dbReference type="SAM" id="Phobius"/>
    </source>
</evidence>
<dbReference type="Pfam" id="PF16481">
    <property type="entry name" value="DUF5058"/>
    <property type="match status" value="1"/>
</dbReference>
<dbReference type="eggNOG" id="ENOG502ZA1I">
    <property type="taxonomic scope" value="Bacteria"/>
</dbReference>
<sequence length="233" mass="24745">MEETAILNSPGLWAISSLMIIVLLISAIVYLKVSFAEAEKIGLEKRRCIAGLRSAMITAIGPSLSPVIIAFALIAVVGAPTTWMRLNDVGAARTEIAAISLAAGVVGLDPQSTGFGIKGFAYALWGMALNNFGWILVTLILTLGMSKYVTKLNEKYDPVWVKLALSGATVGLFAYLTSRQLVSLKPGLWCATAISAISMLIISKIFAKHARLQELALGLSMLIGMLVTTAVFG</sequence>
<evidence type="ECO:0000313" key="3">
    <source>
        <dbReference type="Proteomes" id="UP000017090"/>
    </source>
</evidence>
<keyword evidence="1" id="KW-0812">Transmembrane</keyword>
<accession>U7UMZ6</accession>
<dbReference type="STRING" id="1111454.HMPREF1250_0226"/>
<dbReference type="AlphaFoldDB" id="U7UMZ6"/>